<reference evidence="2" key="1">
    <citation type="journal article" date="2009" name="Plant Mol. Biol.">
        <title>Insights into corn genes derived from large-scale cDNA sequencing.</title>
        <authorList>
            <person name="Alexandrov N.N."/>
            <person name="Brover V.V."/>
            <person name="Freidin S."/>
            <person name="Troukhan M.E."/>
            <person name="Tatarinova T.V."/>
            <person name="Zhang H."/>
            <person name="Swaller T.J."/>
            <person name="Lu Y.P."/>
            <person name="Bouck J."/>
            <person name="Flavell R.B."/>
            <person name="Feldmann K.A."/>
        </authorList>
    </citation>
    <scope>NUCLEOTIDE SEQUENCE</scope>
</reference>
<evidence type="ECO:0000313" key="2">
    <source>
        <dbReference type="EMBL" id="ACG44734.1"/>
    </source>
</evidence>
<organism evidence="2">
    <name type="scientific">Zea mays</name>
    <name type="common">Maize</name>
    <dbReference type="NCBI Taxonomy" id="4577"/>
    <lineage>
        <taxon>Eukaryota</taxon>
        <taxon>Viridiplantae</taxon>
        <taxon>Streptophyta</taxon>
        <taxon>Embryophyta</taxon>
        <taxon>Tracheophyta</taxon>
        <taxon>Spermatophyta</taxon>
        <taxon>Magnoliopsida</taxon>
        <taxon>Liliopsida</taxon>
        <taxon>Poales</taxon>
        <taxon>Poaceae</taxon>
        <taxon>PACMAD clade</taxon>
        <taxon>Panicoideae</taxon>
        <taxon>Andropogonodae</taxon>
        <taxon>Andropogoneae</taxon>
        <taxon>Tripsacinae</taxon>
        <taxon>Zea</taxon>
    </lineage>
</organism>
<dbReference type="HOGENOM" id="CLU_1818653_0_0_1"/>
<proteinExistence type="evidence at transcript level"/>
<evidence type="ECO:0000256" key="1">
    <source>
        <dbReference type="SAM" id="Phobius"/>
    </source>
</evidence>
<protein>
    <submittedName>
        <fullName evidence="2">Uncharacterized protein</fullName>
    </submittedName>
</protein>
<name>B6U5V1_MAIZE</name>
<feature type="transmembrane region" description="Helical" evidence="1">
    <location>
        <begin position="119"/>
        <end position="141"/>
    </location>
</feature>
<dbReference type="EMBL" id="EU972616">
    <property type="protein sequence ID" value="ACG44734.1"/>
    <property type="molecule type" value="mRNA"/>
</dbReference>
<keyword evidence="1" id="KW-0472">Membrane</keyword>
<keyword evidence="1" id="KW-0812">Transmembrane</keyword>
<sequence>MEAGGGASELGLLGAGSGRLLKHGRGDAAGGEDHGWVVVVGGGGRAKQARTASVGTGDAAATAAVPFLLGSCGGPGHGGERMLSFSSAAAAAPDDGGAMPPLYYGTPASCSGEHGDRPVVVAVVLVQSFLVFFFSCLLIGFW</sequence>
<accession>B6U5V1</accession>
<keyword evidence="1" id="KW-1133">Transmembrane helix</keyword>
<dbReference type="AlphaFoldDB" id="B6U5V1"/>